<feature type="domain" description="RNase H type-1" evidence="1">
    <location>
        <begin position="3"/>
        <end position="61"/>
    </location>
</feature>
<gene>
    <name evidence="2" type="ORF">CARUB_v10003250mg</name>
</gene>
<dbReference type="eggNOG" id="KOG1075">
    <property type="taxonomic scope" value="Eukaryota"/>
</dbReference>
<dbReference type="GO" id="GO:0003676">
    <property type="term" value="F:nucleic acid binding"/>
    <property type="evidence" value="ECO:0007669"/>
    <property type="project" value="InterPro"/>
</dbReference>
<proteinExistence type="predicted"/>
<keyword evidence="3" id="KW-1185">Reference proteome</keyword>
<sequence length="87" mass="10297">MSIQHAWSRGYRKVIFEGNNQTVHKLLMGEQLNFQLNKFSDATTHWIPRIGNHAADRLVKENFPNNCNFKFHFYVPAYLLQSDHIHN</sequence>
<evidence type="ECO:0000259" key="1">
    <source>
        <dbReference type="Pfam" id="PF13456"/>
    </source>
</evidence>
<dbReference type="Pfam" id="PF13456">
    <property type="entry name" value="RVT_3"/>
    <property type="match status" value="1"/>
</dbReference>
<protein>
    <recommendedName>
        <fullName evidence="1">RNase H type-1 domain-containing protein</fullName>
    </recommendedName>
</protein>
<dbReference type="Proteomes" id="UP000029121">
    <property type="component" value="Unassembled WGS sequence"/>
</dbReference>
<reference evidence="3" key="1">
    <citation type="journal article" date="2013" name="Nat. Genet.">
        <title>The Capsella rubella genome and the genomic consequences of rapid mating system evolution.</title>
        <authorList>
            <person name="Slotte T."/>
            <person name="Hazzouri K.M."/>
            <person name="Agren J.A."/>
            <person name="Koenig D."/>
            <person name="Maumus F."/>
            <person name="Guo Y.L."/>
            <person name="Steige K."/>
            <person name="Platts A.E."/>
            <person name="Escobar J.S."/>
            <person name="Newman L.K."/>
            <person name="Wang W."/>
            <person name="Mandakova T."/>
            <person name="Vello E."/>
            <person name="Smith L.M."/>
            <person name="Henz S.R."/>
            <person name="Steffen J."/>
            <person name="Takuno S."/>
            <person name="Brandvain Y."/>
            <person name="Coop G."/>
            <person name="Andolfatto P."/>
            <person name="Hu T.T."/>
            <person name="Blanchette M."/>
            <person name="Clark R.M."/>
            <person name="Quesneville H."/>
            <person name="Nordborg M."/>
            <person name="Gaut B.S."/>
            <person name="Lysak M.A."/>
            <person name="Jenkins J."/>
            <person name="Grimwood J."/>
            <person name="Chapman J."/>
            <person name="Prochnik S."/>
            <person name="Shu S."/>
            <person name="Rokhsar D."/>
            <person name="Schmutz J."/>
            <person name="Weigel D."/>
            <person name="Wright S.I."/>
        </authorList>
    </citation>
    <scope>NUCLEOTIDE SEQUENCE [LARGE SCALE GENOMIC DNA]</scope>
    <source>
        <strain evidence="3">cv. Monte Gargano</strain>
    </source>
</reference>
<evidence type="ECO:0000313" key="3">
    <source>
        <dbReference type="Proteomes" id="UP000029121"/>
    </source>
</evidence>
<accession>R0HFQ1</accession>
<name>R0HFQ1_9BRAS</name>
<dbReference type="InterPro" id="IPR002156">
    <property type="entry name" value="RNaseH_domain"/>
</dbReference>
<dbReference type="GO" id="GO:0004523">
    <property type="term" value="F:RNA-DNA hybrid ribonuclease activity"/>
    <property type="evidence" value="ECO:0007669"/>
    <property type="project" value="InterPro"/>
</dbReference>
<evidence type="ECO:0000313" key="2">
    <source>
        <dbReference type="EMBL" id="EOA22588.1"/>
    </source>
</evidence>
<organism evidence="2 3">
    <name type="scientific">Capsella rubella</name>
    <dbReference type="NCBI Taxonomy" id="81985"/>
    <lineage>
        <taxon>Eukaryota</taxon>
        <taxon>Viridiplantae</taxon>
        <taxon>Streptophyta</taxon>
        <taxon>Embryophyta</taxon>
        <taxon>Tracheophyta</taxon>
        <taxon>Spermatophyta</taxon>
        <taxon>Magnoliopsida</taxon>
        <taxon>eudicotyledons</taxon>
        <taxon>Gunneridae</taxon>
        <taxon>Pentapetalae</taxon>
        <taxon>rosids</taxon>
        <taxon>malvids</taxon>
        <taxon>Brassicales</taxon>
        <taxon>Brassicaceae</taxon>
        <taxon>Camelineae</taxon>
        <taxon>Capsella</taxon>
    </lineage>
</organism>
<dbReference type="AlphaFoldDB" id="R0HFQ1"/>
<dbReference type="EMBL" id="KB870810">
    <property type="protein sequence ID" value="EOA22588.1"/>
    <property type="molecule type" value="Genomic_DNA"/>
</dbReference>